<dbReference type="PROSITE" id="PS50005">
    <property type="entry name" value="TPR"/>
    <property type="match status" value="7"/>
</dbReference>
<dbReference type="EMBL" id="BAABDI010000044">
    <property type="protein sequence ID" value="GAA3991662.1"/>
    <property type="molecule type" value="Genomic_DNA"/>
</dbReference>
<dbReference type="InterPro" id="IPR019734">
    <property type="entry name" value="TPR_rpt"/>
</dbReference>
<comment type="caution">
    <text evidence="4">The sequence shown here is derived from an EMBL/GenBank/DDBJ whole genome shotgun (WGS) entry which is preliminary data.</text>
</comment>
<evidence type="ECO:0000313" key="4">
    <source>
        <dbReference type="EMBL" id="GAA3991662.1"/>
    </source>
</evidence>
<evidence type="ECO:0008006" key="6">
    <source>
        <dbReference type="Google" id="ProtNLM"/>
    </source>
</evidence>
<organism evidence="4 5">
    <name type="scientific">Hymenobacter antarcticus</name>
    <dbReference type="NCBI Taxonomy" id="486270"/>
    <lineage>
        <taxon>Bacteria</taxon>
        <taxon>Pseudomonadati</taxon>
        <taxon>Bacteroidota</taxon>
        <taxon>Cytophagia</taxon>
        <taxon>Cytophagales</taxon>
        <taxon>Hymenobacteraceae</taxon>
        <taxon>Hymenobacter</taxon>
    </lineage>
</organism>
<feature type="repeat" description="TPR" evidence="3">
    <location>
        <begin position="136"/>
        <end position="169"/>
    </location>
</feature>
<dbReference type="Proteomes" id="UP001501556">
    <property type="component" value="Unassembled WGS sequence"/>
</dbReference>
<evidence type="ECO:0000256" key="3">
    <source>
        <dbReference type="PROSITE-ProRule" id="PRU00339"/>
    </source>
</evidence>
<dbReference type="PANTHER" id="PTHR44186">
    <property type="match status" value="1"/>
</dbReference>
<feature type="repeat" description="TPR" evidence="3">
    <location>
        <begin position="340"/>
        <end position="373"/>
    </location>
</feature>
<dbReference type="Pfam" id="PF14559">
    <property type="entry name" value="TPR_19"/>
    <property type="match status" value="1"/>
</dbReference>
<proteinExistence type="predicted"/>
<protein>
    <recommendedName>
        <fullName evidence="6">Tetratricopeptide repeat protein</fullName>
    </recommendedName>
</protein>
<evidence type="ECO:0000256" key="2">
    <source>
        <dbReference type="ARBA" id="ARBA00022803"/>
    </source>
</evidence>
<feature type="repeat" description="TPR" evidence="3">
    <location>
        <begin position="272"/>
        <end position="305"/>
    </location>
</feature>
<dbReference type="PANTHER" id="PTHR44186:SF1">
    <property type="entry name" value="BARDET-BIEDL SYNDROME 4 PROTEIN"/>
    <property type="match status" value="1"/>
</dbReference>
<dbReference type="Gene3D" id="1.25.40.10">
    <property type="entry name" value="Tetratricopeptide repeat domain"/>
    <property type="match status" value="2"/>
</dbReference>
<keyword evidence="2 3" id="KW-0802">TPR repeat</keyword>
<reference evidence="5" key="1">
    <citation type="journal article" date="2019" name="Int. J. Syst. Evol. Microbiol.">
        <title>The Global Catalogue of Microorganisms (GCM) 10K type strain sequencing project: providing services to taxonomists for standard genome sequencing and annotation.</title>
        <authorList>
            <consortium name="The Broad Institute Genomics Platform"/>
            <consortium name="The Broad Institute Genome Sequencing Center for Infectious Disease"/>
            <person name="Wu L."/>
            <person name="Ma J."/>
        </authorList>
    </citation>
    <scope>NUCLEOTIDE SEQUENCE [LARGE SCALE GENOMIC DNA]</scope>
    <source>
        <strain evidence="5">JCM 17217</strain>
    </source>
</reference>
<dbReference type="InterPro" id="IPR011990">
    <property type="entry name" value="TPR-like_helical_dom_sf"/>
</dbReference>
<sequence length="467" mass="54426">MRMNEHFENHRAVLDTVRRFERMVAQHESVFFDLEDFENIIDHYVTNAEFDKALQACEAALGQYPFSTELLIDRAQVTAMRGDYTEAERQIDHVADLDPTNADVAVTRGIISTQRGEFAQAVDFFRAGLEQEPEREDIHFNLGLAFQSWQKFKSAAKHYKQSLRLNPDNETGVQELLHCLDITARLEEHEAFFQRFTDDDPYSATAWYNLGQYWYRREDFTKAAEAFDYAVTISADFYDAHHWLADTFVCQQEYLKAIPEFELAYPTGEPTDEALCNIGECYEKLRDWEPARRYYRQALEINPAMDEAWFGQGVLLQEQERWLEAIHYFRKATELYADSGEYWSALGAAENQVGNVVSALEAYEKATEVAPEDAQGWVSWSAILYEQGHFTEAVELVRHAVELHPHEAHFHYMLCAYLLADGRMREAYNTLETALTLSFDQHVLLFDYFPELREQPGLKRLIEQFRK</sequence>
<feature type="repeat" description="TPR" evidence="3">
    <location>
        <begin position="306"/>
        <end position="339"/>
    </location>
</feature>
<keyword evidence="1" id="KW-0677">Repeat</keyword>
<accession>A0ABP7R2E8</accession>
<gene>
    <name evidence="4" type="ORF">GCM10022407_40120</name>
</gene>
<dbReference type="RefSeq" id="WP_345127316.1">
    <property type="nucleotide sequence ID" value="NZ_BAABDI010000044.1"/>
</dbReference>
<dbReference type="Pfam" id="PF00515">
    <property type="entry name" value="TPR_1"/>
    <property type="match status" value="2"/>
</dbReference>
<dbReference type="SMART" id="SM00028">
    <property type="entry name" value="TPR"/>
    <property type="match status" value="9"/>
</dbReference>
<keyword evidence="5" id="KW-1185">Reference proteome</keyword>
<feature type="repeat" description="TPR" evidence="3">
    <location>
        <begin position="102"/>
        <end position="135"/>
    </location>
</feature>
<name>A0ABP7R2E8_9BACT</name>
<evidence type="ECO:0000313" key="5">
    <source>
        <dbReference type="Proteomes" id="UP001501556"/>
    </source>
</evidence>
<feature type="repeat" description="TPR" evidence="3">
    <location>
        <begin position="374"/>
        <end position="407"/>
    </location>
</feature>
<dbReference type="Pfam" id="PF13432">
    <property type="entry name" value="TPR_16"/>
    <property type="match status" value="3"/>
</dbReference>
<dbReference type="SUPFAM" id="SSF48452">
    <property type="entry name" value="TPR-like"/>
    <property type="match status" value="1"/>
</dbReference>
<evidence type="ECO:0000256" key="1">
    <source>
        <dbReference type="ARBA" id="ARBA00022737"/>
    </source>
</evidence>
<feature type="repeat" description="TPR" evidence="3">
    <location>
        <begin position="204"/>
        <end position="237"/>
    </location>
</feature>
<dbReference type="PROSITE" id="PS50293">
    <property type="entry name" value="TPR_REGION"/>
    <property type="match status" value="1"/>
</dbReference>